<evidence type="ECO:0000256" key="11">
    <source>
        <dbReference type="ARBA" id="ARBA00022741"/>
    </source>
</evidence>
<keyword evidence="12" id="KW-0067">ATP-binding</keyword>
<dbReference type="PRINTS" id="PR00171">
    <property type="entry name" value="SUGRTRNSPORT"/>
</dbReference>
<dbReference type="Gene3D" id="3.40.50.620">
    <property type="entry name" value="HUPs"/>
    <property type="match status" value="1"/>
</dbReference>
<evidence type="ECO:0000256" key="19">
    <source>
        <dbReference type="SAM" id="Phobius"/>
    </source>
</evidence>
<dbReference type="GO" id="GO:0015940">
    <property type="term" value="P:pantothenate biosynthetic process"/>
    <property type="evidence" value="ECO:0007669"/>
    <property type="project" value="UniProtKB-KW"/>
</dbReference>
<feature type="transmembrane region" description="Helical" evidence="19">
    <location>
        <begin position="1148"/>
        <end position="1168"/>
    </location>
</feature>
<evidence type="ECO:0000256" key="7">
    <source>
        <dbReference type="ARBA" id="ARBA00022448"/>
    </source>
</evidence>
<dbReference type="NCBIfam" id="TIGR00879">
    <property type="entry name" value="SP"/>
    <property type="match status" value="1"/>
</dbReference>
<evidence type="ECO:0000256" key="6">
    <source>
        <dbReference type="ARBA" id="ARBA00015647"/>
    </source>
</evidence>
<dbReference type="SUPFAM" id="SSF52374">
    <property type="entry name" value="Nucleotidylyl transferase"/>
    <property type="match status" value="1"/>
</dbReference>
<keyword evidence="11" id="KW-0547">Nucleotide-binding</keyword>
<comment type="similarity">
    <text evidence="4">Belongs to the major facilitator superfamily. Sugar transporter (TC 2.A.1.1) family.</text>
</comment>
<dbReference type="InterPro" id="IPR020846">
    <property type="entry name" value="MFS_dom"/>
</dbReference>
<dbReference type="InterPro" id="IPR036259">
    <property type="entry name" value="MFS_trans_sf"/>
</dbReference>
<dbReference type="OrthoDB" id="2544694at2759"/>
<comment type="subcellular location">
    <subcellularLocation>
        <location evidence="1">Membrane</location>
        <topology evidence="1">Multi-pass membrane protein</topology>
    </subcellularLocation>
</comment>
<organism evidence="21 22">
    <name type="scientific">Teratosphaeria destructans</name>
    <dbReference type="NCBI Taxonomy" id="418781"/>
    <lineage>
        <taxon>Eukaryota</taxon>
        <taxon>Fungi</taxon>
        <taxon>Dikarya</taxon>
        <taxon>Ascomycota</taxon>
        <taxon>Pezizomycotina</taxon>
        <taxon>Dothideomycetes</taxon>
        <taxon>Dothideomycetidae</taxon>
        <taxon>Mycosphaerellales</taxon>
        <taxon>Teratosphaeriaceae</taxon>
        <taxon>Teratosphaeria</taxon>
    </lineage>
</organism>
<dbReference type="InterPro" id="IPR003663">
    <property type="entry name" value="Sugar/inositol_transpt"/>
</dbReference>
<comment type="similarity">
    <text evidence="3">Belongs to the pantothenate synthetase family.</text>
</comment>
<evidence type="ECO:0000256" key="5">
    <source>
        <dbReference type="ARBA" id="ARBA00012219"/>
    </source>
</evidence>
<evidence type="ECO:0000256" key="17">
    <source>
        <dbReference type="ARBA" id="ARBA00048258"/>
    </source>
</evidence>
<keyword evidence="14 19" id="KW-0472">Membrane</keyword>
<evidence type="ECO:0000256" key="4">
    <source>
        <dbReference type="ARBA" id="ARBA00010992"/>
    </source>
</evidence>
<keyword evidence="7" id="KW-0813">Transport</keyword>
<dbReference type="PANTHER" id="PTHR48022:SF78">
    <property type="entry name" value="MONOSACCHARIDE TRANSPORTER, PUTATIVE (AFU_ORTHOLOGUE AFUA_2G02110)-RELATED"/>
    <property type="match status" value="1"/>
</dbReference>
<feature type="transmembrane region" description="Helical" evidence="19">
    <location>
        <begin position="1254"/>
        <end position="1277"/>
    </location>
</feature>
<feature type="transmembrane region" description="Helical" evidence="19">
    <location>
        <begin position="838"/>
        <end position="855"/>
    </location>
</feature>
<dbReference type="InterPro" id="IPR003721">
    <property type="entry name" value="Pantoate_ligase"/>
</dbReference>
<keyword evidence="13 19" id="KW-1133">Transmembrane helix</keyword>
<reference evidence="21 22" key="2">
    <citation type="journal article" date="2021" name="Curr. Genet.">
        <title>Genetic response to nitrogen starvation in the aggressive Eucalyptus foliar pathogen Teratosphaeria destructans.</title>
        <authorList>
            <person name="Havenga M."/>
            <person name="Wingfield B.D."/>
            <person name="Wingfield M.J."/>
            <person name="Dreyer L.L."/>
            <person name="Roets F."/>
            <person name="Aylward J."/>
        </authorList>
    </citation>
    <scope>NUCLEOTIDE SEQUENCE [LARGE SCALE GENOMIC DNA]</scope>
    <source>
        <strain evidence="21">CMW44962</strain>
    </source>
</reference>
<dbReference type="Pfam" id="PF02569">
    <property type="entry name" value="Pantoate_ligase"/>
    <property type="match status" value="1"/>
</dbReference>
<dbReference type="PROSITE" id="PS50850">
    <property type="entry name" value="MFS"/>
    <property type="match status" value="1"/>
</dbReference>
<evidence type="ECO:0000256" key="8">
    <source>
        <dbReference type="ARBA" id="ARBA00022598"/>
    </source>
</evidence>
<feature type="transmembrane region" description="Helical" evidence="19">
    <location>
        <begin position="949"/>
        <end position="968"/>
    </location>
</feature>
<dbReference type="FunFam" id="1.20.1250.20:FF:000090">
    <property type="entry name" value="MFS sugar transporter, putative"/>
    <property type="match status" value="1"/>
</dbReference>
<feature type="transmembrane region" description="Helical" evidence="19">
    <location>
        <begin position="980"/>
        <end position="998"/>
    </location>
</feature>
<feature type="domain" description="Major facilitator superfamily (MFS) profile" evidence="20">
    <location>
        <begin position="842"/>
        <end position="1305"/>
    </location>
</feature>
<feature type="transmembrane region" description="Helical" evidence="19">
    <location>
        <begin position="1283"/>
        <end position="1301"/>
    </location>
</feature>
<evidence type="ECO:0000256" key="10">
    <source>
        <dbReference type="ARBA" id="ARBA00022692"/>
    </source>
</evidence>
<proteinExistence type="inferred from homology"/>
<name>A0A9W7SN88_9PEZI</name>
<keyword evidence="8" id="KW-0436">Ligase</keyword>
<evidence type="ECO:0000259" key="20">
    <source>
        <dbReference type="PROSITE" id="PS50850"/>
    </source>
</evidence>
<evidence type="ECO:0000256" key="16">
    <source>
        <dbReference type="ARBA" id="ARBA00032806"/>
    </source>
</evidence>
<feature type="transmembrane region" description="Helical" evidence="19">
    <location>
        <begin position="1112"/>
        <end position="1136"/>
    </location>
</feature>
<evidence type="ECO:0000256" key="2">
    <source>
        <dbReference type="ARBA" id="ARBA00004990"/>
    </source>
</evidence>
<evidence type="ECO:0000313" key="22">
    <source>
        <dbReference type="Proteomes" id="UP001138500"/>
    </source>
</evidence>
<dbReference type="Gene3D" id="1.20.1250.20">
    <property type="entry name" value="MFS general substrate transporter like domains"/>
    <property type="match status" value="1"/>
</dbReference>
<dbReference type="HAMAP" id="MF_00158">
    <property type="entry name" value="PanC"/>
    <property type="match status" value="1"/>
</dbReference>
<dbReference type="Proteomes" id="UP001138500">
    <property type="component" value="Unassembled WGS sequence"/>
</dbReference>
<feature type="compositionally biased region" description="Basic and acidic residues" evidence="18">
    <location>
        <begin position="294"/>
        <end position="317"/>
    </location>
</feature>
<evidence type="ECO:0000256" key="3">
    <source>
        <dbReference type="ARBA" id="ARBA00009256"/>
    </source>
</evidence>
<keyword evidence="22" id="KW-1185">Reference proteome</keyword>
<feature type="transmembrane region" description="Helical" evidence="19">
    <location>
        <begin position="890"/>
        <end position="913"/>
    </location>
</feature>
<comment type="pathway">
    <text evidence="2">Cofactor biosynthesis; (R)-pantothenate biosynthesis; (R)-pantothenate from (R)-pantoate and beta-alanine: step 1/1.</text>
</comment>
<evidence type="ECO:0000256" key="13">
    <source>
        <dbReference type="ARBA" id="ARBA00022989"/>
    </source>
</evidence>
<protein>
    <recommendedName>
        <fullName evidence="6">Pantoate--beta-alanine ligase</fullName>
        <ecNumber evidence="5">6.3.2.1</ecNumber>
    </recommendedName>
    <alternativeName>
        <fullName evidence="16">Pantoate-activating enzyme</fullName>
    </alternativeName>
    <alternativeName>
        <fullName evidence="15">Pantothenate synthetase</fullName>
    </alternativeName>
</protein>
<evidence type="ECO:0000256" key="14">
    <source>
        <dbReference type="ARBA" id="ARBA00023136"/>
    </source>
</evidence>
<gene>
    <name evidence="21" type="ORF">Tdes44962_MAKER04107</name>
</gene>
<dbReference type="GO" id="GO:0016020">
    <property type="term" value="C:membrane"/>
    <property type="evidence" value="ECO:0007669"/>
    <property type="project" value="UniProtKB-SubCell"/>
</dbReference>
<dbReference type="FunFam" id="3.30.1300.10:FF:000002">
    <property type="entry name" value="Pantoate--beta-alanine ligase"/>
    <property type="match status" value="1"/>
</dbReference>
<evidence type="ECO:0000256" key="12">
    <source>
        <dbReference type="ARBA" id="ARBA00022840"/>
    </source>
</evidence>
<feature type="transmembrane region" description="Helical" evidence="19">
    <location>
        <begin position="1211"/>
        <end position="1233"/>
    </location>
</feature>
<evidence type="ECO:0000256" key="18">
    <source>
        <dbReference type="SAM" id="MobiDB-lite"/>
    </source>
</evidence>
<feature type="transmembrane region" description="Helical" evidence="19">
    <location>
        <begin position="1018"/>
        <end position="1035"/>
    </location>
</feature>
<dbReference type="GO" id="GO:0005524">
    <property type="term" value="F:ATP binding"/>
    <property type="evidence" value="ECO:0007669"/>
    <property type="project" value="UniProtKB-KW"/>
</dbReference>
<sequence length="1377" mass="153625">MQISRVPVIGVPGLFAALSVIVAGHTDKRVLQGELVEESFTLGSSYLPNIDSYTSREVPSPHIITPVTSAMSSFTAQIDLTDERDHLTALPAELLHLIFDYLLPNHEPDRAFDAESQVVSASAKPHPIQLLSHSCKTLRAEANGWARHWLKAHQQITHYKELQSEHARAKKDQRGWLWGSGGLFKWMDKHCIYCGKASRRRAILANGFMCCRECDRKQWPEKITKTAAMHHYDLKPHHLFRPKYDPIQRQLHTSPWPRILYGTYIAFNVATTMFLVKDVERLAEAVHGNLEEYKKKKRMKKEERASKKEERIKMRAEGRRKKEALTSERETLDKKRDTLMSFQKELSLPRAAGATADSPIDLSLDDDVVAAPSPVYLCADDQHDDLVLWVFRGPALDVELVLSRQVFPAFILDDTRGWCEAFLEKIFGGVGFWEAHHRDAAALDQTVYSQEATSKTMPYTRCTRPGFWRPLSRIALVCNSGAARMLYRTIAARAFHVFRDVPSLRAHRRDILLKGRTVGLVPTMGALHEGHISLARQAAAENSDVFVSIYVNPTQFGVNEDLDSYPKTWEKDISMLRTLDEELKAAGKGRINTIFAPTTKTMYPTLPPDSTLPGTGSFVTITPLANLLEGKSRPVFFRGVATICMKLFNIIEAERVYFGQKDVQQTVIIKRMVKDFHLNTEVRICPTEREPDGLAMSSRNVYLGERRRKVGIVLSQALRAAEAAHKMGKRSRDDILALAWNVANRMSIEQDGLLPEERVRLEMDYISLADPDTLEEVQMVDDAQGAILSGAVKMLPLETVREGERLGMGADKVPSLLSIAMDQMNGWRVAARYEKKQLLTAINCVAALSIFFFGYDQGMMSGVNNAPSYIRLLGFGYIDSNNSPVVTDSLLQGGIVSVYYLGTLFGCLLGGWVGDKVGRVRTIALGALWAIVGASLQCSAQNHEWMICARAVNGIGTGILNAIVPVWATETAEHTSRGQFIAVEFSLNILGVVVAYFLEFGLSFIGDGTTAFRWRFPIAFQIIPLLVLFAVVWVFPESPRWLCKVGRDEEARYILGRLRGSDPEGQARANAEFNDIRNIVVHERKTAKQNSYFSMFFGIGAGKLHTARRVQLVIWLQIMQEWVGIAGVTVYAPTIFRIAGFSDEKANWISGLNNVFYMFATLVCVFTLDRIGRRATLYWGSVVQGIAMFLAGGMARAGLNATTRGDAGAASAYGAAAAAFVFVFTSAFGATWLTVPWLYPAEIFPLEVRAKGNAFGVVGWSIGNGWLTLLCPIMFSAIDEKTLYIFAACNFITIPMVWALYPESNQRTLEEMDLLFAASSPWVWDAEKEFKRQKDENPDLVVAASRGNSIVHPEHGIKVAESPDVETAMTEVAKSEG</sequence>
<dbReference type="GO" id="GO:0005351">
    <property type="term" value="F:carbohydrate:proton symporter activity"/>
    <property type="evidence" value="ECO:0007669"/>
    <property type="project" value="TreeGrafter"/>
</dbReference>
<dbReference type="InterPro" id="IPR014729">
    <property type="entry name" value="Rossmann-like_a/b/a_fold"/>
</dbReference>
<dbReference type="Gene3D" id="3.30.1300.10">
    <property type="entry name" value="Pantoate-beta-alanine ligase, C-terminal domain"/>
    <property type="match status" value="1"/>
</dbReference>
<evidence type="ECO:0000256" key="15">
    <source>
        <dbReference type="ARBA" id="ARBA00029902"/>
    </source>
</evidence>
<dbReference type="CDD" id="cd00560">
    <property type="entry name" value="PanC"/>
    <property type="match status" value="1"/>
</dbReference>
<feature type="transmembrane region" description="Helical" evidence="19">
    <location>
        <begin position="920"/>
        <end position="937"/>
    </location>
</feature>
<dbReference type="EC" id="6.3.2.1" evidence="5"/>
<reference evidence="21 22" key="1">
    <citation type="journal article" date="2018" name="IMA Fungus">
        <title>IMA Genome-F 10: Nine draft genome sequences of Claviceps purpurea s.lat., including C. arundinis, C. humidiphila, and C. cf. spartinae, pseudomolecules for the pitch canker pathogen Fusarium circinatum, draft genome of Davidsoniella eucalypti, Grosmannia galeiformis, Quambalaria eucalypti, and Teratosphaeria destructans.</title>
        <authorList>
            <person name="Wingfield B.D."/>
            <person name="Liu M."/>
            <person name="Nguyen H.D."/>
            <person name="Lane F.A."/>
            <person name="Morgan S.W."/>
            <person name="De Vos L."/>
            <person name="Wilken P.M."/>
            <person name="Duong T.A."/>
            <person name="Aylward J."/>
            <person name="Coetzee M.P."/>
            <person name="Dadej K."/>
            <person name="De Beer Z.W."/>
            <person name="Findlay W."/>
            <person name="Havenga M."/>
            <person name="Kolarik M."/>
            <person name="Menzies J.G."/>
            <person name="Naidoo K."/>
            <person name="Pochopski O."/>
            <person name="Shoukouhi P."/>
            <person name="Santana Q.C."/>
            <person name="Seifert K.A."/>
            <person name="Soal N."/>
            <person name="Steenkamp E.T."/>
            <person name="Tatham C.T."/>
            <person name="van der Nest M.A."/>
            <person name="Wingfield M.J."/>
        </authorList>
    </citation>
    <scope>NUCLEOTIDE SEQUENCE [LARGE SCALE GENOMIC DNA]</scope>
    <source>
        <strain evidence="21">CMW44962</strain>
    </source>
</reference>
<evidence type="ECO:0000256" key="9">
    <source>
        <dbReference type="ARBA" id="ARBA00022655"/>
    </source>
</evidence>
<dbReference type="InterPro" id="IPR050360">
    <property type="entry name" value="MFS_Sugar_Transporters"/>
</dbReference>
<keyword evidence="9" id="KW-0566">Pantothenate biosynthesis</keyword>
<dbReference type="GO" id="GO:0004592">
    <property type="term" value="F:pantoate-beta-alanine ligase activity"/>
    <property type="evidence" value="ECO:0007669"/>
    <property type="project" value="UniProtKB-EC"/>
</dbReference>
<keyword evidence="10 19" id="KW-0812">Transmembrane</keyword>
<dbReference type="Pfam" id="PF00083">
    <property type="entry name" value="Sugar_tr"/>
    <property type="match status" value="1"/>
</dbReference>
<dbReference type="InterPro" id="IPR042176">
    <property type="entry name" value="Pantoate_ligase_C"/>
</dbReference>
<feature type="transmembrane region" description="Helical" evidence="19">
    <location>
        <begin position="1175"/>
        <end position="1199"/>
    </location>
</feature>
<accession>A0A9W7SN88</accession>
<comment type="catalytic activity">
    <reaction evidence="17">
        <text>(R)-pantoate + beta-alanine + ATP = (R)-pantothenate + AMP + diphosphate + H(+)</text>
        <dbReference type="Rhea" id="RHEA:10912"/>
        <dbReference type="ChEBI" id="CHEBI:15378"/>
        <dbReference type="ChEBI" id="CHEBI:15980"/>
        <dbReference type="ChEBI" id="CHEBI:29032"/>
        <dbReference type="ChEBI" id="CHEBI:30616"/>
        <dbReference type="ChEBI" id="CHEBI:33019"/>
        <dbReference type="ChEBI" id="CHEBI:57966"/>
        <dbReference type="ChEBI" id="CHEBI:456215"/>
        <dbReference type="EC" id="6.3.2.1"/>
    </reaction>
</comment>
<evidence type="ECO:0000256" key="1">
    <source>
        <dbReference type="ARBA" id="ARBA00004141"/>
    </source>
</evidence>
<feature type="region of interest" description="Disordered" evidence="18">
    <location>
        <begin position="294"/>
        <end position="330"/>
    </location>
</feature>
<dbReference type="PANTHER" id="PTHR48022">
    <property type="entry name" value="PLASTIDIC GLUCOSE TRANSPORTER 4"/>
    <property type="match status" value="1"/>
</dbReference>
<comment type="caution">
    <text evidence="21">The sequence shown here is derived from an EMBL/GenBank/DDBJ whole genome shotgun (WGS) entry which is preliminary data.</text>
</comment>
<dbReference type="NCBIfam" id="TIGR00018">
    <property type="entry name" value="panC"/>
    <property type="match status" value="1"/>
</dbReference>
<dbReference type="SUPFAM" id="SSF103473">
    <property type="entry name" value="MFS general substrate transporter"/>
    <property type="match status" value="1"/>
</dbReference>
<dbReference type="FunFam" id="3.40.50.620:FF:000013">
    <property type="entry name" value="Pantothenate synthetase"/>
    <property type="match status" value="1"/>
</dbReference>
<dbReference type="InterPro" id="IPR005828">
    <property type="entry name" value="MFS_sugar_transport-like"/>
</dbReference>
<dbReference type="EMBL" id="RIBY02002101">
    <property type="protein sequence ID" value="KAH9825539.1"/>
    <property type="molecule type" value="Genomic_DNA"/>
</dbReference>
<evidence type="ECO:0000313" key="21">
    <source>
        <dbReference type="EMBL" id="KAH9825539.1"/>
    </source>
</evidence>